<gene>
    <name evidence="2" type="ORF">MNV_1180004</name>
</gene>
<evidence type="ECO:0000313" key="2">
    <source>
        <dbReference type="EMBL" id="SNQ59386.1"/>
    </source>
</evidence>
<keyword evidence="3" id="KW-1185">Reference proteome</keyword>
<organism evidence="2 3">
    <name type="scientific">Candidatus Methanoperedens nitratireducens</name>
    <dbReference type="NCBI Taxonomy" id="1392998"/>
    <lineage>
        <taxon>Archaea</taxon>
        <taxon>Methanobacteriati</taxon>
        <taxon>Methanobacteriota</taxon>
        <taxon>Stenosarchaea group</taxon>
        <taxon>Methanomicrobia</taxon>
        <taxon>Methanosarcinales</taxon>
        <taxon>ANME-2 cluster</taxon>
        <taxon>Candidatus Methanoperedentaceae</taxon>
        <taxon>Candidatus Methanoperedens</taxon>
    </lineage>
</organism>
<accession>A0A284VJC8</accession>
<dbReference type="AlphaFoldDB" id="A0A284VJC8"/>
<protein>
    <submittedName>
        <fullName evidence="2">Uncharacterized protein</fullName>
    </submittedName>
</protein>
<proteinExistence type="predicted"/>
<dbReference type="Proteomes" id="UP000218615">
    <property type="component" value="Unassembled WGS sequence"/>
</dbReference>
<keyword evidence="1" id="KW-0175">Coiled coil</keyword>
<reference evidence="3" key="1">
    <citation type="submission" date="2017-06" db="EMBL/GenBank/DDBJ databases">
        <authorList>
            <person name="Cremers G."/>
        </authorList>
    </citation>
    <scope>NUCLEOTIDE SEQUENCE [LARGE SCALE GENOMIC DNA]</scope>
</reference>
<evidence type="ECO:0000256" key="1">
    <source>
        <dbReference type="SAM" id="Coils"/>
    </source>
</evidence>
<evidence type="ECO:0000313" key="3">
    <source>
        <dbReference type="Proteomes" id="UP000218615"/>
    </source>
</evidence>
<dbReference type="EMBL" id="FZMP01000022">
    <property type="protein sequence ID" value="SNQ59386.1"/>
    <property type="molecule type" value="Genomic_DNA"/>
</dbReference>
<name>A0A284VJC8_9EURY</name>
<sequence>MTEALLKQAMTGAGGLLKLVTIEVEATETAVAAVEVAEAAVEVAEAAAEVAEAAAEAMVEEVEMTSRARLVI</sequence>
<feature type="coiled-coil region" evidence="1">
    <location>
        <begin position="34"/>
        <end position="61"/>
    </location>
</feature>